<organism evidence="2 3">
    <name type="scientific">Candidatus Anaerobutyricum stercoripullorum</name>
    <dbReference type="NCBI Taxonomy" id="2838456"/>
    <lineage>
        <taxon>Bacteria</taxon>
        <taxon>Bacillati</taxon>
        <taxon>Bacillota</taxon>
        <taxon>Clostridia</taxon>
        <taxon>Lachnospirales</taxon>
        <taxon>Lachnospiraceae</taxon>
        <taxon>Anaerobutyricum</taxon>
    </lineage>
</organism>
<dbReference type="AlphaFoldDB" id="A0A9D1X302"/>
<gene>
    <name evidence="2" type="ORF">H9849_02560</name>
</gene>
<evidence type="ECO:0000256" key="1">
    <source>
        <dbReference type="SAM" id="Phobius"/>
    </source>
</evidence>
<reference evidence="2" key="1">
    <citation type="journal article" date="2021" name="PeerJ">
        <title>Extensive microbial diversity within the chicken gut microbiome revealed by metagenomics and culture.</title>
        <authorList>
            <person name="Gilroy R."/>
            <person name="Ravi A."/>
            <person name="Getino M."/>
            <person name="Pursley I."/>
            <person name="Horton D.L."/>
            <person name="Alikhan N.F."/>
            <person name="Baker D."/>
            <person name="Gharbi K."/>
            <person name="Hall N."/>
            <person name="Watson M."/>
            <person name="Adriaenssens E.M."/>
            <person name="Foster-Nyarko E."/>
            <person name="Jarju S."/>
            <person name="Secka A."/>
            <person name="Antonio M."/>
            <person name="Oren A."/>
            <person name="Chaudhuri R.R."/>
            <person name="La Ragione R."/>
            <person name="Hildebrand F."/>
            <person name="Pallen M.J."/>
        </authorList>
    </citation>
    <scope>NUCLEOTIDE SEQUENCE</scope>
    <source>
        <strain evidence="2">ChiSxjej3B15-1167</strain>
    </source>
</reference>
<name>A0A9D1X302_9FIRM</name>
<evidence type="ECO:0000313" key="3">
    <source>
        <dbReference type="Proteomes" id="UP000886805"/>
    </source>
</evidence>
<feature type="transmembrane region" description="Helical" evidence="1">
    <location>
        <begin position="47"/>
        <end position="70"/>
    </location>
</feature>
<dbReference type="Proteomes" id="UP000886805">
    <property type="component" value="Unassembled WGS sequence"/>
</dbReference>
<keyword evidence="1" id="KW-1133">Transmembrane helix</keyword>
<reference evidence="2" key="2">
    <citation type="submission" date="2021-04" db="EMBL/GenBank/DDBJ databases">
        <authorList>
            <person name="Gilroy R."/>
        </authorList>
    </citation>
    <scope>NUCLEOTIDE SEQUENCE</scope>
    <source>
        <strain evidence="2">ChiSxjej3B15-1167</strain>
    </source>
</reference>
<dbReference type="EMBL" id="DXEQ01000075">
    <property type="protein sequence ID" value="HIX71883.1"/>
    <property type="molecule type" value="Genomic_DNA"/>
</dbReference>
<accession>A0A9D1X302</accession>
<evidence type="ECO:0000313" key="2">
    <source>
        <dbReference type="EMBL" id="HIX71883.1"/>
    </source>
</evidence>
<proteinExistence type="predicted"/>
<protein>
    <submittedName>
        <fullName evidence="2">Transcriptional regulator</fullName>
    </submittedName>
</protein>
<keyword evidence="1" id="KW-0812">Transmembrane</keyword>
<keyword evidence="1" id="KW-0472">Membrane</keyword>
<comment type="caution">
    <text evidence="2">The sequence shown here is derived from an EMBL/GenBank/DDBJ whole genome shotgun (WGS) entry which is preliminary data.</text>
</comment>
<sequence length="246" mass="27827">MELCQILGISLNEFIAGEDLQQENVIAQSEENLLQITKDGQLKKRRLQILIGVLTCLLAGAVGIFLFHWLRDRGNYVEPVDRNSAQGQMAALLAGEDGAYLYQYHMDEPFAEMKVILNVYKKGELERTEDIAVFGPGPDAAQEGIAAIIPDFDQFKIRLIIAENGAKYSTEFDILENVPEREYYGRSATEITGRTRITENHEQNIVAFLYGRYGVRVPAIENIMEKETALSNDYTYKLSFRFGNES</sequence>